<evidence type="ECO:0000313" key="4">
    <source>
        <dbReference type="EMBL" id="BCJ34274.1"/>
    </source>
</evidence>
<dbReference type="Pfam" id="PF01522">
    <property type="entry name" value="Polysacc_deac_1"/>
    <property type="match status" value="1"/>
</dbReference>
<reference evidence="4 5" key="1">
    <citation type="submission" date="2020-08" db="EMBL/GenBank/DDBJ databases">
        <title>Whole genome shotgun sequence of Actinocatenispora thailandica NBRC 105041.</title>
        <authorList>
            <person name="Komaki H."/>
            <person name="Tamura T."/>
        </authorList>
    </citation>
    <scope>NUCLEOTIDE SEQUENCE [LARGE SCALE GENOMIC DNA]</scope>
    <source>
        <strain evidence="4 5">NBRC 105041</strain>
    </source>
</reference>
<dbReference type="GO" id="GO:0016810">
    <property type="term" value="F:hydrolase activity, acting on carbon-nitrogen (but not peptide) bonds"/>
    <property type="evidence" value="ECO:0007669"/>
    <property type="project" value="InterPro"/>
</dbReference>
<dbReference type="EMBL" id="AP023355">
    <property type="protein sequence ID" value="BCJ34274.1"/>
    <property type="molecule type" value="Genomic_DNA"/>
</dbReference>
<evidence type="ECO:0000256" key="2">
    <source>
        <dbReference type="ARBA" id="ARBA00022729"/>
    </source>
</evidence>
<dbReference type="KEGG" id="atl:Athai_17770"/>
<proteinExistence type="predicted"/>
<accession>A0A7R7DM71</accession>
<comment type="subcellular location">
    <subcellularLocation>
        <location evidence="1">Secreted</location>
    </subcellularLocation>
</comment>
<dbReference type="GO" id="GO:0005576">
    <property type="term" value="C:extracellular region"/>
    <property type="evidence" value="ECO:0007669"/>
    <property type="project" value="UniProtKB-SubCell"/>
</dbReference>
<evidence type="ECO:0000256" key="1">
    <source>
        <dbReference type="ARBA" id="ARBA00004613"/>
    </source>
</evidence>
<dbReference type="InterPro" id="IPR011330">
    <property type="entry name" value="Glyco_hydro/deAcase_b/a-brl"/>
</dbReference>
<sequence>MAVIERTRPAAPWRWRDVPLVLMYHTVDRLAADPHRLAVSPRRFGAQLATLRRLGLRGVGVGQLLAARRAGRGAGLVGITFDDGYAGVVRHALPLMRRFGCTATVFVVADRIGAVNDWDGGELALLDGPDLAALAGAGWEIGAHGARHVPLAGLAGGTLHDEVAGSRDRLAAVLGGPVDGFCYPYGSMDAAARAAVTAAGYRYACAVDAPRSALGVAAVPRIYVGQRDGGLRLTGKRLLYRARLARGGRS</sequence>
<dbReference type="PROSITE" id="PS51677">
    <property type="entry name" value="NODB"/>
    <property type="match status" value="1"/>
</dbReference>
<keyword evidence="2" id="KW-0732">Signal</keyword>
<dbReference type="Gene3D" id="3.20.20.370">
    <property type="entry name" value="Glycoside hydrolase/deacetylase"/>
    <property type="match status" value="1"/>
</dbReference>
<dbReference type="PANTHER" id="PTHR34216:SF3">
    <property type="entry name" value="POLY-BETA-1,6-N-ACETYL-D-GLUCOSAMINE N-DEACETYLASE"/>
    <property type="match status" value="1"/>
</dbReference>
<evidence type="ECO:0000259" key="3">
    <source>
        <dbReference type="PROSITE" id="PS51677"/>
    </source>
</evidence>
<evidence type="ECO:0000313" key="5">
    <source>
        <dbReference type="Proteomes" id="UP000611640"/>
    </source>
</evidence>
<dbReference type="CDD" id="cd10918">
    <property type="entry name" value="CE4_NodB_like_5s_6s"/>
    <property type="match status" value="1"/>
</dbReference>
<dbReference type="GO" id="GO:0005975">
    <property type="term" value="P:carbohydrate metabolic process"/>
    <property type="evidence" value="ECO:0007669"/>
    <property type="project" value="InterPro"/>
</dbReference>
<protein>
    <submittedName>
        <fullName evidence="4">Polysaccharide deacetylase</fullName>
    </submittedName>
</protein>
<dbReference type="Proteomes" id="UP000611640">
    <property type="component" value="Chromosome"/>
</dbReference>
<name>A0A7R7DM71_9ACTN</name>
<gene>
    <name evidence="4" type="ORF">Athai_17770</name>
</gene>
<feature type="domain" description="NodB homology" evidence="3">
    <location>
        <begin position="75"/>
        <end position="250"/>
    </location>
</feature>
<dbReference type="InterPro" id="IPR002509">
    <property type="entry name" value="NODB_dom"/>
</dbReference>
<dbReference type="AlphaFoldDB" id="A0A7R7DM71"/>
<keyword evidence="5" id="KW-1185">Reference proteome</keyword>
<dbReference type="InterPro" id="IPR051398">
    <property type="entry name" value="Polysacch_Deacetylase"/>
</dbReference>
<dbReference type="PANTHER" id="PTHR34216">
    <property type="match status" value="1"/>
</dbReference>
<dbReference type="RefSeq" id="WP_203961023.1">
    <property type="nucleotide sequence ID" value="NZ_AP023355.1"/>
</dbReference>
<dbReference type="SUPFAM" id="SSF88713">
    <property type="entry name" value="Glycoside hydrolase/deacetylase"/>
    <property type="match status" value="1"/>
</dbReference>
<organism evidence="4 5">
    <name type="scientific">Actinocatenispora thailandica</name>
    <dbReference type="NCBI Taxonomy" id="227318"/>
    <lineage>
        <taxon>Bacteria</taxon>
        <taxon>Bacillati</taxon>
        <taxon>Actinomycetota</taxon>
        <taxon>Actinomycetes</taxon>
        <taxon>Micromonosporales</taxon>
        <taxon>Micromonosporaceae</taxon>
        <taxon>Actinocatenispora</taxon>
    </lineage>
</organism>